<feature type="compositionally biased region" description="Low complexity" evidence="2">
    <location>
        <begin position="151"/>
        <end position="165"/>
    </location>
</feature>
<evidence type="ECO:0000313" key="3">
    <source>
        <dbReference type="EMBL" id="MBE9029873.1"/>
    </source>
</evidence>
<dbReference type="NCBIfam" id="TIGR04376">
    <property type="entry name" value="TIGR04376 family protein"/>
    <property type="match status" value="1"/>
</dbReference>
<protein>
    <submittedName>
        <fullName evidence="3">TIGR04376 family protein</fullName>
    </submittedName>
</protein>
<comment type="caution">
    <text evidence="3">The sequence shown here is derived from an EMBL/GenBank/DDBJ whole genome shotgun (WGS) entry which is preliminary data.</text>
</comment>
<dbReference type="EMBL" id="JADEXQ010000024">
    <property type="protein sequence ID" value="MBE9029873.1"/>
    <property type="molecule type" value="Genomic_DNA"/>
</dbReference>
<keyword evidence="4" id="KW-1185">Reference proteome</keyword>
<keyword evidence="1" id="KW-0175">Coiled coil</keyword>
<evidence type="ECO:0000256" key="1">
    <source>
        <dbReference type="SAM" id="Coils"/>
    </source>
</evidence>
<evidence type="ECO:0000313" key="4">
    <source>
        <dbReference type="Proteomes" id="UP000625316"/>
    </source>
</evidence>
<dbReference type="InterPro" id="IPR030816">
    <property type="entry name" value="CHP04376"/>
</dbReference>
<proteinExistence type="predicted"/>
<sequence length="201" mass="22945">MGLFDDVSQFLENRIDEFLKNNPHLELQALDEKLREQEVETMRLVGDLKARQTIVEQDIMKTAQEIKRWNGRISKAKAAGRQDLVEPAQAHEAMLLRQGNQHWGQMELLRDRITQTQTVQKKIHQQRQELQVKIEQAKAARAAAAAQTAAQTANSASSQPQSAWSGTWSTAATPRSMDPLESEFAKWEADEELEQLKRNMK</sequence>
<dbReference type="AlphaFoldDB" id="A0A928VLE1"/>
<organism evidence="3 4">
    <name type="scientific">Romeriopsis navalis LEGE 11480</name>
    <dbReference type="NCBI Taxonomy" id="2777977"/>
    <lineage>
        <taxon>Bacteria</taxon>
        <taxon>Bacillati</taxon>
        <taxon>Cyanobacteriota</taxon>
        <taxon>Cyanophyceae</taxon>
        <taxon>Leptolyngbyales</taxon>
        <taxon>Leptolyngbyaceae</taxon>
        <taxon>Romeriopsis</taxon>
        <taxon>Romeriopsis navalis</taxon>
    </lineage>
</organism>
<name>A0A928VLE1_9CYAN</name>
<dbReference type="Proteomes" id="UP000625316">
    <property type="component" value="Unassembled WGS sequence"/>
</dbReference>
<feature type="coiled-coil region" evidence="1">
    <location>
        <begin position="120"/>
        <end position="147"/>
    </location>
</feature>
<evidence type="ECO:0000256" key="2">
    <source>
        <dbReference type="SAM" id="MobiDB-lite"/>
    </source>
</evidence>
<reference evidence="3" key="1">
    <citation type="submission" date="2020-10" db="EMBL/GenBank/DDBJ databases">
        <authorList>
            <person name="Castelo-Branco R."/>
            <person name="Eusebio N."/>
            <person name="Adriana R."/>
            <person name="Vieira A."/>
            <person name="Brugerolle De Fraissinette N."/>
            <person name="Rezende De Castro R."/>
            <person name="Schneider M.P."/>
            <person name="Vasconcelos V."/>
            <person name="Leao P.N."/>
        </authorList>
    </citation>
    <scope>NUCLEOTIDE SEQUENCE</scope>
    <source>
        <strain evidence="3">LEGE 11480</strain>
    </source>
</reference>
<gene>
    <name evidence="3" type="ORF">IQ266_09055</name>
</gene>
<feature type="region of interest" description="Disordered" evidence="2">
    <location>
        <begin position="151"/>
        <end position="188"/>
    </location>
</feature>
<accession>A0A928VLE1</accession>